<comment type="caution">
    <text evidence="2">The sequence shown here is derived from an EMBL/GenBank/DDBJ whole genome shotgun (WGS) entry which is preliminary data.</text>
</comment>
<keyword evidence="1" id="KW-0812">Transmembrane</keyword>
<dbReference type="AlphaFoldDB" id="K1YYK5"/>
<keyword evidence="1" id="KW-0472">Membrane</keyword>
<accession>K1YYK5</accession>
<organism evidence="2">
    <name type="scientific">uncultured bacterium</name>
    <name type="common">gcode 4</name>
    <dbReference type="NCBI Taxonomy" id="1234023"/>
    <lineage>
        <taxon>Bacteria</taxon>
        <taxon>environmental samples</taxon>
    </lineage>
</organism>
<protein>
    <submittedName>
        <fullName evidence="2">Uncharacterized protein</fullName>
    </submittedName>
</protein>
<sequence length="70" mass="8483">MEASLILTYILIFFSVIIWPMLIITLYKSIRILSKLEEVIGYIDHIRELLEAWEMIPFNFIKKLMTYWSK</sequence>
<reference evidence="2" key="1">
    <citation type="journal article" date="2012" name="Science">
        <title>Fermentation, hydrogen, and sulfur metabolism in multiple uncultivated bacterial phyla.</title>
        <authorList>
            <person name="Wrighton K.C."/>
            <person name="Thomas B.C."/>
            <person name="Sharon I."/>
            <person name="Miller C.S."/>
            <person name="Castelle C.J."/>
            <person name="VerBerkmoes N.C."/>
            <person name="Wilkins M.J."/>
            <person name="Hettich R.L."/>
            <person name="Lipton M.S."/>
            <person name="Williams K.H."/>
            <person name="Long P.E."/>
            <person name="Banfield J.F."/>
        </authorList>
    </citation>
    <scope>NUCLEOTIDE SEQUENCE [LARGE SCALE GENOMIC DNA]</scope>
</reference>
<proteinExistence type="predicted"/>
<keyword evidence="1" id="KW-1133">Transmembrane helix</keyword>
<name>K1YYK5_9BACT</name>
<gene>
    <name evidence="2" type="ORF">ACD_78C00026G0001</name>
</gene>
<evidence type="ECO:0000256" key="1">
    <source>
        <dbReference type="SAM" id="Phobius"/>
    </source>
</evidence>
<dbReference type="EMBL" id="AMFJ01034026">
    <property type="protein sequence ID" value="EKD30509.1"/>
    <property type="molecule type" value="Genomic_DNA"/>
</dbReference>
<evidence type="ECO:0000313" key="2">
    <source>
        <dbReference type="EMBL" id="EKD30509.1"/>
    </source>
</evidence>
<feature type="transmembrane region" description="Helical" evidence="1">
    <location>
        <begin position="6"/>
        <end position="27"/>
    </location>
</feature>